<comment type="caution">
    <text evidence="2">The sequence shown here is derived from an EMBL/GenBank/DDBJ whole genome shotgun (WGS) entry which is preliminary data.</text>
</comment>
<protein>
    <submittedName>
        <fullName evidence="2">Uncharacterized protein</fullName>
    </submittedName>
</protein>
<name>A0ABP0QYH9_9DINO</name>
<keyword evidence="1" id="KW-1133">Transmembrane helix</keyword>
<evidence type="ECO:0000256" key="1">
    <source>
        <dbReference type="SAM" id="Phobius"/>
    </source>
</evidence>
<dbReference type="Proteomes" id="UP001642464">
    <property type="component" value="Unassembled WGS sequence"/>
</dbReference>
<reference evidence="2 3" key="1">
    <citation type="submission" date="2024-02" db="EMBL/GenBank/DDBJ databases">
        <authorList>
            <person name="Chen Y."/>
            <person name="Shah S."/>
            <person name="Dougan E. K."/>
            <person name="Thang M."/>
            <person name="Chan C."/>
        </authorList>
    </citation>
    <scope>NUCLEOTIDE SEQUENCE [LARGE SCALE GENOMIC DNA]</scope>
</reference>
<organism evidence="2 3">
    <name type="scientific">Durusdinium trenchii</name>
    <dbReference type="NCBI Taxonomy" id="1381693"/>
    <lineage>
        <taxon>Eukaryota</taxon>
        <taxon>Sar</taxon>
        <taxon>Alveolata</taxon>
        <taxon>Dinophyceae</taxon>
        <taxon>Suessiales</taxon>
        <taxon>Symbiodiniaceae</taxon>
        <taxon>Durusdinium</taxon>
    </lineage>
</organism>
<keyword evidence="1" id="KW-0812">Transmembrane</keyword>
<accession>A0ABP0QYH9</accession>
<keyword evidence="1" id="KW-0472">Membrane</keyword>
<feature type="non-terminal residue" evidence="2">
    <location>
        <position position="1"/>
    </location>
</feature>
<proteinExistence type="predicted"/>
<evidence type="ECO:0000313" key="2">
    <source>
        <dbReference type="EMBL" id="CAK9093019.1"/>
    </source>
</evidence>
<dbReference type="EMBL" id="CAXAMM010040413">
    <property type="protein sequence ID" value="CAK9093019.1"/>
    <property type="molecule type" value="Genomic_DNA"/>
</dbReference>
<keyword evidence="3" id="KW-1185">Reference proteome</keyword>
<evidence type="ECO:0000313" key="3">
    <source>
        <dbReference type="Proteomes" id="UP001642464"/>
    </source>
</evidence>
<gene>
    <name evidence="2" type="ORF">SCF082_LOCUS43759</name>
</gene>
<sequence>PEAHPEEKPAPFKIGALNLPMVTYEGDYNAGIERLATLLVDHYGAELFPVVSVGLGPTFGFGALGSIDGVWLLIGPCPSRRRVI</sequence>
<feature type="transmembrane region" description="Helical" evidence="1">
    <location>
        <begin position="47"/>
        <end position="74"/>
    </location>
</feature>